<comment type="cofactor">
    <cofactor evidence="1">
        <name>Fe(2+)</name>
        <dbReference type="ChEBI" id="CHEBI:29033"/>
    </cofactor>
</comment>
<comment type="subcellular location">
    <subcellularLocation>
        <location evidence="2">Nucleus</location>
    </subcellularLocation>
</comment>
<dbReference type="Pfam" id="PF25372">
    <property type="entry name" value="DUF7885"/>
    <property type="match status" value="1"/>
</dbReference>
<accession>A0A6J0BEG2</accession>
<evidence type="ECO:0000256" key="10">
    <source>
        <dbReference type="ARBA" id="ARBA00022964"/>
    </source>
</evidence>
<name>A0A6J0BEG2_NEOLC</name>
<dbReference type="Pfam" id="PF02008">
    <property type="entry name" value="zf-CXXC"/>
    <property type="match status" value="1"/>
</dbReference>
<feature type="compositionally biased region" description="Basic and acidic residues" evidence="18">
    <location>
        <begin position="646"/>
        <end position="665"/>
    </location>
</feature>
<sequence length="983" mass="111265">MSTMADESTSVPRRRQLRERTKKLYTDDWTLGDEDIEGRRTFQLDEKIDCERYDLSNFNGLFREMTGSELTLSYLQKHGLGIPLLFKEKTGLGLRVPSPNFSINDVRTCVGSKRILDVMDVNTQKNEDMTMKEWQRYYEEPNKDRLLNVISLEFSHTRLENYVQSPTVVRQVDWVDVVWPRHLKEAQVEATNLLEDMMYPKVQKYCLMSVKGCYTDFHVDFGGTSVWYHILRGGKIFWLIPPTEKNLASYEQWVLSGKQSDVFFGDMVDRCGRISLTAGMTLFIPTGWIHAVYTPQDSLVFGGNFLHSFGIDKQLKVAQVEEHTKVPQKFRYPFFTEMLWYVLERYVHMLLNRSHLDIQDANQQSPVTKLHEHIHLTPFELHGLKAIVMYLHSLPSTKKNVPELIRDPVALIHDVRCLVEQHRHDNPDAAVTGYPVLPPPPAMTIADRERLRTTKKSYTKLQRQQSHDKSDGLKEIKPGVPRRRRTRCKKCEACTRSDCGECAYCQDMVKFGGTGRAKQTCLMRQCLRPMLPVTAACKVCQLDGWKQQPAPLMGKPTPSTPSTLMECTVCYDIVHPDCLTDSGQGGTASEDLPNSWECPQCCESGRHLDYRPRHFKARARKISVSSGASSAPTTDSERATTPSKRSRPDPNEAWNDREPAEGEQRTALRTQLAMQLTGSTSKSLKRPHVVVRPSQLPPPSKPGPDFNGHTLAYDKTVMLAIFRFLSLKDLANCALVCRTWARYSVDPCLRKRMDVSHAHLTAAHLTGIARRQPENLNLNWTNVTKRQLAWLLDRLPQLRVLSLQGCTWSGICALKTCTCPPLVSLDLGHVSGLNDSSLREVLSPPADSRPGLIDKTSRLKHLKSLSLAGCDITDIALRYIVQHLPYIEILDLSSCGRVSDAGVAQLTTTPAQTLSNLVSLNLSNCRLLTEASLDHLGRCKALKRLDLRHTTHVSTQAVIKFAAKSVHNLHVTDVKLVEEKVIK</sequence>
<keyword evidence="8" id="KW-0862">Zinc</keyword>
<dbReference type="InParanoid" id="A0A6J0BEG2"/>
<feature type="compositionally biased region" description="Polar residues" evidence="18">
    <location>
        <begin position="623"/>
        <end position="643"/>
    </location>
</feature>
<evidence type="ECO:0000256" key="4">
    <source>
        <dbReference type="ARBA" id="ARBA00013246"/>
    </source>
</evidence>
<dbReference type="Gene3D" id="3.80.10.10">
    <property type="entry name" value="Ribonuclease Inhibitor"/>
    <property type="match status" value="1"/>
</dbReference>
<evidence type="ECO:0000256" key="16">
    <source>
        <dbReference type="ARBA" id="ARBA00047915"/>
    </source>
</evidence>
<gene>
    <name evidence="23" type="primary">LOC107219007</name>
</gene>
<dbReference type="GO" id="GO:0003677">
    <property type="term" value="F:DNA binding"/>
    <property type="evidence" value="ECO:0007669"/>
    <property type="project" value="InterPro"/>
</dbReference>
<dbReference type="Proteomes" id="UP000829291">
    <property type="component" value="Chromosome 3"/>
</dbReference>
<keyword evidence="15" id="KW-0539">Nucleus</keyword>
<evidence type="ECO:0000256" key="17">
    <source>
        <dbReference type="PROSITE-ProRule" id="PRU00509"/>
    </source>
</evidence>
<dbReference type="SMART" id="SM00249">
    <property type="entry name" value="PHD"/>
    <property type="match status" value="1"/>
</dbReference>
<keyword evidence="7 17" id="KW-0863">Zinc-finger</keyword>
<evidence type="ECO:0000256" key="11">
    <source>
        <dbReference type="ARBA" id="ARBA00023002"/>
    </source>
</evidence>
<protein>
    <recommendedName>
        <fullName evidence="4">[histone H3]-dimethyl-L-lysine(36) demethylase</fullName>
        <ecNumber evidence="4">1.14.11.27</ecNumber>
    </recommendedName>
</protein>
<dbReference type="Pfam" id="PF16866">
    <property type="entry name" value="PHD_4"/>
    <property type="match status" value="1"/>
</dbReference>
<dbReference type="OrthoDB" id="5876800at2759"/>
<dbReference type="InterPro" id="IPR001965">
    <property type="entry name" value="Znf_PHD"/>
</dbReference>
<evidence type="ECO:0000256" key="3">
    <source>
        <dbReference type="ARBA" id="ARBA00008037"/>
    </source>
</evidence>
<reference evidence="23" key="1">
    <citation type="submission" date="2025-08" db="UniProtKB">
        <authorList>
            <consortium name="RefSeq"/>
        </authorList>
    </citation>
    <scope>IDENTIFICATION</scope>
    <source>
        <tissue evidence="23">Thorax and Abdomen</tissue>
    </source>
</reference>
<evidence type="ECO:0000259" key="20">
    <source>
        <dbReference type="PROSITE" id="PS51058"/>
    </source>
</evidence>
<dbReference type="InterPro" id="IPR013083">
    <property type="entry name" value="Znf_RING/FYVE/PHD"/>
</dbReference>
<evidence type="ECO:0000256" key="6">
    <source>
        <dbReference type="ARBA" id="ARBA00022723"/>
    </source>
</evidence>
<keyword evidence="6" id="KW-0479">Metal-binding</keyword>
<dbReference type="Gene3D" id="1.20.58.1360">
    <property type="match status" value="1"/>
</dbReference>
<dbReference type="InterPro" id="IPR041070">
    <property type="entry name" value="JHD"/>
</dbReference>
<dbReference type="Pfam" id="PF12937">
    <property type="entry name" value="F-box-like"/>
    <property type="match status" value="1"/>
</dbReference>
<evidence type="ECO:0000256" key="9">
    <source>
        <dbReference type="ARBA" id="ARBA00022853"/>
    </source>
</evidence>
<dbReference type="AlphaFoldDB" id="A0A6J0BEG2"/>
<dbReference type="FunCoup" id="A0A6J0BEG2">
    <property type="interactions" value="1158"/>
</dbReference>
<feature type="domain" description="CXXC-type" evidence="20">
    <location>
        <begin position="481"/>
        <end position="527"/>
    </location>
</feature>
<feature type="region of interest" description="Disordered" evidence="18">
    <location>
        <begin position="458"/>
        <end position="477"/>
    </location>
</feature>
<dbReference type="CDD" id="cd21783">
    <property type="entry name" value="CTD_Jhd1-like"/>
    <property type="match status" value="1"/>
</dbReference>
<evidence type="ECO:0000256" key="8">
    <source>
        <dbReference type="ARBA" id="ARBA00022833"/>
    </source>
</evidence>
<dbReference type="InterPro" id="IPR002857">
    <property type="entry name" value="Znf_CXXC"/>
</dbReference>
<dbReference type="RefSeq" id="XP_015512547.1">
    <property type="nucleotide sequence ID" value="XM_015657061.2"/>
</dbReference>
<evidence type="ECO:0000313" key="23">
    <source>
        <dbReference type="RefSeq" id="XP_015512547.1"/>
    </source>
</evidence>
<keyword evidence="12" id="KW-0408">Iron</keyword>
<dbReference type="SMART" id="SM00367">
    <property type="entry name" value="LRR_CC"/>
    <property type="match status" value="5"/>
</dbReference>
<evidence type="ECO:0000256" key="14">
    <source>
        <dbReference type="ARBA" id="ARBA00023163"/>
    </source>
</evidence>
<feature type="region of interest" description="Disordered" evidence="18">
    <location>
        <begin position="619"/>
        <end position="665"/>
    </location>
</feature>
<dbReference type="InterPro" id="IPR057207">
    <property type="entry name" value="FBXL15_LRR"/>
</dbReference>
<feature type="domain" description="PHD-type" evidence="19">
    <location>
        <begin position="534"/>
        <end position="604"/>
    </location>
</feature>
<dbReference type="GO" id="GO:0005634">
    <property type="term" value="C:nucleus"/>
    <property type="evidence" value="ECO:0007669"/>
    <property type="project" value="UniProtKB-SubCell"/>
</dbReference>
<dbReference type="FunFam" id="2.60.120.650:FF:000005">
    <property type="entry name" value="lysine-specific demethylase 2A isoform X1"/>
    <property type="match status" value="1"/>
</dbReference>
<dbReference type="Gene3D" id="2.60.120.650">
    <property type="entry name" value="Cupin"/>
    <property type="match status" value="1"/>
</dbReference>
<evidence type="ECO:0000256" key="12">
    <source>
        <dbReference type="ARBA" id="ARBA00023004"/>
    </source>
</evidence>
<comment type="similarity">
    <text evidence="3">Belongs to the JHDM1 histone demethylase family.</text>
</comment>
<dbReference type="SUPFAM" id="SSF52047">
    <property type="entry name" value="RNI-like"/>
    <property type="match status" value="1"/>
</dbReference>
<evidence type="ECO:0000256" key="13">
    <source>
        <dbReference type="ARBA" id="ARBA00023015"/>
    </source>
</evidence>
<dbReference type="Gene3D" id="3.30.40.10">
    <property type="entry name" value="Zinc/RING finger domain, C3HC4 (zinc finger)"/>
    <property type="match status" value="1"/>
</dbReference>
<dbReference type="InterPro" id="IPR019786">
    <property type="entry name" value="Zinc_finger_PHD-type_CS"/>
</dbReference>
<dbReference type="GO" id="GO:0140680">
    <property type="term" value="F:histone H3K36me/H3K36me2 demethylase activity"/>
    <property type="evidence" value="ECO:0007669"/>
    <property type="project" value="UniProtKB-EC"/>
</dbReference>
<comment type="catalytic activity">
    <reaction evidence="16">
        <text>N(6),N(6)-dimethyl-L-lysyl(36)-[histone H3] + 2 2-oxoglutarate + 2 O2 = L-lysyl(36)-[histone H3] + 2 formaldehyde + 2 succinate + 2 CO2</text>
        <dbReference type="Rhea" id="RHEA:42032"/>
        <dbReference type="Rhea" id="RHEA-COMP:9785"/>
        <dbReference type="Rhea" id="RHEA-COMP:9787"/>
        <dbReference type="ChEBI" id="CHEBI:15379"/>
        <dbReference type="ChEBI" id="CHEBI:16526"/>
        <dbReference type="ChEBI" id="CHEBI:16810"/>
        <dbReference type="ChEBI" id="CHEBI:16842"/>
        <dbReference type="ChEBI" id="CHEBI:29969"/>
        <dbReference type="ChEBI" id="CHEBI:30031"/>
        <dbReference type="ChEBI" id="CHEBI:61976"/>
        <dbReference type="EC" id="1.14.11.27"/>
    </reaction>
</comment>
<keyword evidence="9" id="KW-0156">Chromatin regulator</keyword>
<dbReference type="InterPro" id="IPR032675">
    <property type="entry name" value="LRR_dom_sf"/>
</dbReference>
<keyword evidence="13" id="KW-0805">Transcription regulation</keyword>
<dbReference type="InterPro" id="IPR050690">
    <property type="entry name" value="JHDM1_Histone_Demethylase"/>
</dbReference>
<dbReference type="Pfam" id="PF02373">
    <property type="entry name" value="JmjC"/>
    <property type="match status" value="1"/>
</dbReference>
<feature type="compositionally biased region" description="Basic and acidic residues" evidence="18">
    <location>
        <begin position="465"/>
        <end position="477"/>
    </location>
</feature>
<dbReference type="GeneID" id="107219007"/>
<evidence type="ECO:0000256" key="5">
    <source>
        <dbReference type="ARBA" id="ARBA00022491"/>
    </source>
</evidence>
<dbReference type="EC" id="1.14.11.27" evidence="4"/>
<keyword evidence="5" id="KW-0678">Repressor</keyword>
<keyword evidence="22" id="KW-1185">Reference proteome</keyword>
<dbReference type="PROSITE" id="PS51184">
    <property type="entry name" value="JMJC"/>
    <property type="match status" value="1"/>
</dbReference>
<dbReference type="SUPFAM" id="SSF51197">
    <property type="entry name" value="Clavaminate synthase-like"/>
    <property type="match status" value="1"/>
</dbReference>
<evidence type="ECO:0000256" key="18">
    <source>
        <dbReference type="SAM" id="MobiDB-lite"/>
    </source>
</evidence>
<evidence type="ECO:0000256" key="7">
    <source>
        <dbReference type="ARBA" id="ARBA00022771"/>
    </source>
</evidence>
<dbReference type="Pfam" id="PF17811">
    <property type="entry name" value="JHD"/>
    <property type="match status" value="1"/>
</dbReference>
<evidence type="ECO:0000256" key="1">
    <source>
        <dbReference type="ARBA" id="ARBA00001954"/>
    </source>
</evidence>
<evidence type="ECO:0000259" key="21">
    <source>
        <dbReference type="PROSITE" id="PS51184"/>
    </source>
</evidence>
<proteinExistence type="inferred from homology"/>
<dbReference type="PANTHER" id="PTHR23123">
    <property type="entry name" value="PHD/F-BOX CONTAINING PROTEIN"/>
    <property type="match status" value="1"/>
</dbReference>
<dbReference type="PROSITE" id="PS51058">
    <property type="entry name" value="ZF_CXXC"/>
    <property type="match status" value="1"/>
</dbReference>
<keyword evidence="14" id="KW-0804">Transcription</keyword>
<evidence type="ECO:0000259" key="19">
    <source>
        <dbReference type="PROSITE" id="PS50016"/>
    </source>
</evidence>
<dbReference type="KEGG" id="nlo:107219007"/>
<feature type="domain" description="JmjC" evidence="21">
    <location>
        <begin position="154"/>
        <end position="322"/>
    </location>
</feature>
<dbReference type="InterPro" id="IPR003347">
    <property type="entry name" value="JmjC_dom"/>
</dbReference>
<dbReference type="InterPro" id="IPR001810">
    <property type="entry name" value="F-box_dom"/>
</dbReference>
<keyword evidence="11" id="KW-0560">Oxidoreductase</keyword>
<evidence type="ECO:0000256" key="15">
    <source>
        <dbReference type="ARBA" id="ARBA00023242"/>
    </source>
</evidence>
<dbReference type="InterPro" id="IPR006553">
    <property type="entry name" value="Leu-rich_rpt_Cys-con_subtyp"/>
</dbReference>
<organism evidence="23">
    <name type="scientific">Neodiprion lecontei</name>
    <name type="common">Redheaded pine sawfly</name>
    <dbReference type="NCBI Taxonomy" id="441921"/>
    <lineage>
        <taxon>Eukaryota</taxon>
        <taxon>Metazoa</taxon>
        <taxon>Ecdysozoa</taxon>
        <taxon>Arthropoda</taxon>
        <taxon>Hexapoda</taxon>
        <taxon>Insecta</taxon>
        <taxon>Pterygota</taxon>
        <taxon>Neoptera</taxon>
        <taxon>Endopterygota</taxon>
        <taxon>Hymenoptera</taxon>
        <taxon>Tenthredinoidea</taxon>
        <taxon>Diprionidae</taxon>
        <taxon>Diprioninae</taxon>
        <taxon>Neodiprion</taxon>
    </lineage>
</organism>
<dbReference type="PROSITE" id="PS01359">
    <property type="entry name" value="ZF_PHD_1"/>
    <property type="match status" value="1"/>
</dbReference>
<dbReference type="PROSITE" id="PS50016">
    <property type="entry name" value="ZF_PHD_2"/>
    <property type="match status" value="1"/>
</dbReference>
<evidence type="ECO:0000256" key="2">
    <source>
        <dbReference type="ARBA" id="ARBA00004123"/>
    </source>
</evidence>
<dbReference type="SMART" id="SM00558">
    <property type="entry name" value="JmjC"/>
    <property type="match status" value="1"/>
</dbReference>
<dbReference type="CDD" id="cd15555">
    <property type="entry name" value="PHD_KDM2A_2B"/>
    <property type="match status" value="1"/>
</dbReference>
<dbReference type="InterPro" id="IPR019787">
    <property type="entry name" value="Znf_PHD-finger"/>
</dbReference>
<dbReference type="GO" id="GO:0008270">
    <property type="term" value="F:zinc ion binding"/>
    <property type="evidence" value="ECO:0007669"/>
    <property type="project" value="UniProtKB-KW"/>
</dbReference>
<keyword evidence="10" id="KW-0223">Dioxygenase</keyword>
<evidence type="ECO:0000313" key="22">
    <source>
        <dbReference type="Proteomes" id="UP000829291"/>
    </source>
</evidence>